<dbReference type="InterPro" id="IPR025711">
    <property type="entry name" value="PepSY"/>
</dbReference>
<name>A0A9W6MGB2_9ACTN</name>
<accession>A0A9W6MGB2</accession>
<dbReference type="Proteomes" id="UP001143474">
    <property type="component" value="Unassembled WGS sequence"/>
</dbReference>
<feature type="signal peptide" evidence="2">
    <location>
        <begin position="1"/>
        <end position="26"/>
    </location>
</feature>
<gene>
    <name evidence="4" type="ORF">GCM10017600_63970</name>
</gene>
<protein>
    <recommendedName>
        <fullName evidence="3">PepSY domain-containing protein</fullName>
    </recommendedName>
</protein>
<feature type="compositionally biased region" description="Basic and acidic residues" evidence="1">
    <location>
        <begin position="122"/>
        <end position="138"/>
    </location>
</feature>
<dbReference type="Gene3D" id="3.10.450.40">
    <property type="match status" value="1"/>
</dbReference>
<feature type="domain" description="PepSY" evidence="3">
    <location>
        <begin position="69"/>
        <end position="125"/>
    </location>
</feature>
<reference evidence="4" key="1">
    <citation type="journal article" date="2014" name="Int. J. Syst. Evol. Microbiol.">
        <title>Complete genome sequence of Corynebacterium casei LMG S-19264T (=DSM 44701T), isolated from a smear-ripened cheese.</title>
        <authorList>
            <consortium name="US DOE Joint Genome Institute (JGI-PGF)"/>
            <person name="Walter F."/>
            <person name="Albersmeier A."/>
            <person name="Kalinowski J."/>
            <person name="Ruckert C."/>
        </authorList>
    </citation>
    <scope>NUCLEOTIDE SEQUENCE</scope>
    <source>
        <strain evidence="4">VKM Ac-2007</strain>
    </source>
</reference>
<evidence type="ECO:0000313" key="4">
    <source>
        <dbReference type="EMBL" id="GLK12987.1"/>
    </source>
</evidence>
<feature type="region of interest" description="Disordered" evidence="1">
    <location>
        <begin position="27"/>
        <end position="68"/>
    </location>
</feature>
<comment type="caution">
    <text evidence="4">The sequence shown here is derived from an EMBL/GenBank/DDBJ whole genome shotgun (WGS) entry which is preliminary data.</text>
</comment>
<organism evidence="4 5">
    <name type="scientific">Streptosporangium carneum</name>
    <dbReference type="NCBI Taxonomy" id="47481"/>
    <lineage>
        <taxon>Bacteria</taxon>
        <taxon>Bacillati</taxon>
        <taxon>Actinomycetota</taxon>
        <taxon>Actinomycetes</taxon>
        <taxon>Streptosporangiales</taxon>
        <taxon>Streptosporangiaceae</taxon>
        <taxon>Streptosporangium</taxon>
    </lineage>
</organism>
<reference evidence="4" key="2">
    <citation type="submission" date="2023-01" db="EMBL/GenBank/DDBJ databases">
        <authorList>
            <person name="Sun Q."/>
            <person name="Evtushenko L."/>
        </authorList>
    </citation>
    <scope>NUCLEOTIDE SEQUENCE</scope>
    <source>
        <strain evidence="4">VKM Ac-2007</strain>
    </source>
</reference>
<evidence type="ECO:0000259" key="3">
    <source>
        <dbReference type="Pfam" id="PF03413"/>
    </source>
</evidence>
<keyword evidence="5" id="KW-1185">Reference proteome</keyword>
<dbReference type="Pfam" id="PF03413">
    <property type="entry name" value="PepSY"/>
    <property type="match status" value="1"/>
</dbReference>
<evidence type="ECO:0000256" key="2">
    <source>
        <dbReference type="SAM" id="SignalP"/>
    </source>
</evidence>
<feature type="compositionally biased region" description="Acidic residues" evidence="1">
    <location>
        <begin position="139"/>
        <end position="149"/>
    </location>
</feature>
<dbReference type="EMBL" id="BSEV01000019">
    <property type="protein sequence ID" value="GLK12987.1"/>
    <property type="molecule type" value="Genomic_DNA"/>
</dbReference>
<feature type="region of interest" description="Disordered" evidence="1">
    <location>
        <begin position="118"/>
        <end position="149"/>
    </location>
</feature>
<feature type="compositionally biased region" description="Low complexity" evidence="1">
    <location>
        <begin position="27"/>
        <end position="51"/>
    </location>
</feature>
<evidence type="ECO:0000313" key="5">
    <source>
        <dbReference type="Proteomes" id="UP001143474"/>
    </source>
</evidence>
<feature type="chain" id="PRO_5040920040" description="PepSY domain-containing protein" evidence="2">
    <location>
        <begin position="27"/>
        <end position="149"/>
    </location>
</feature>
<evidence type="ECO:0000256" key="1">
    <source>
        <dbReference type="SAM" id="MobiDB-lite"/>
    </source>
</evidence>
<keyword evidence="2" id="KW-0732">Signal</keyword>
<sequence length="149" mass="15353">MRNTTKLTLATAGFLAVVAGGGAAFAVSASPAPSSSGTTATPAPTSTTAPAEQAPRTPAPGEAEAKVQRDAAVKIAQDKAPGAQLTKAEFDGDETPAVWEVEFRQGDVEHDFEIDASTGAILEHEQETETAEERKAEAAEDQAGEQDDD</sequence>
<dbReference type="RefSeq" id="WP_271221289.1">
    <property type="nucleotide sequence ID" value="NZ_BAAAVD010000012.1"/>
</dbReference>
<proteinExistence type="predicted"/>
<dbReference type="AlphaFoldDB" id="A0A9W6MGB2"/>